<reference evidence="2" key="1">
    <citation type="journal article" date="2019" name="Sci. Rep.">
        <title>Draft genome of Tanacetum cinerariifolium, the natural source of mosquito coil.</title>
        <authorList>
            <person name="Yamashiro T."/>
            <person name="Shiraishi A."/>
            <person name="Satake H."/>
            <person name="Nakayama K."/>
        </authorList>
    </citation>
    <scope>NUCLEOTIDE SEQUENCE</scope>
</reference>
<feature type="region of interest" description="Disordered" evidence="1">
    <location>
        <begin position="121"/>
        <end position="145"/>
    </location>
</feature>
<protein>
    <submittedName>
        <fullName evidence="2">Uncharacterized mitochondrial protein AtMg00810-like</fullName>
    </submittedName>
</protein>
<dbReference type="EMBL" id="BKCJ010311727">
    <property type="protein sequence ID" value="GEZ69907.1"/>
    <property type="molecule type" value="Genomic_DNA"/>
</dbReference>
<feature type="region of interest" description="Disordered" evidence="1">
    <location>
        <begin position="260"/>
        <end position="280"/>
    </location>
</feature>
<organism evidence="2">
    <name type="scientific">Tanacetum cinerariifolium</name>
    <name type="common">Dalmatian daisy</name>
    <name type="synonym">Chrysanthemum cinerariifolium</name>
    <dbReference type="NCBI Taxonomy" id="118510"/>
    <lineage>
        <taxon>Eukaryota</taxon>
        <taxon>Viridiplantae</taxon>
        <taxon>Streptophyta</taxon>
        <taxon>Embryophyta</taxon>
        <taxon>Tracheophyta</taxon>
        <taxon>Spermatophyta</taxon>
        <taxon>Magnoliopsida</taxon>
        <taxon>eudicotyledons</taxon>
        <taxon>Gunneridae</taxon>
        <taxon>Pentapetalae</taxon>
        <taxon>asterids</taxon>
        <taxon>campanulids</taxon>
        <taxon>Asterales</taxon>
        <taxon>Asteraceae</taxon>
        <taxon>Asteroideae</taxon>
        <taxon>Anthemideae</taxon>
        <taxon>Anthemidinae</taxon>
        <taxon>Tanacetum</taxon>
    </lineage>
</organism>
<sequence length="280" mass="31444">MISMGELTFFLGLQVKQKDDGIFISQDKYVADILKKFDFATAYTYYCQMKVNAATHKLTTAGEVKTIFEDVQIRALVDGKKIIITEASIRCDLRLDDAEGNACLPNAAIFKELARMGLTTRVESSKEEEGLGDQEDASKQGRKAKLDANEDLSLINETAQDQGRMNDEDLLELMILMDDVALAQTLMEIKATKPKAKRVIIQDPSKFRTTSSSQPSQPLQAKDKGKGIMMEPEKPLKKKDQIAFDEEVARKLDAQMKAEIEEEERIAREKNKANRAVTEE</sequence>
<evidence type="ECO:0000313" key="2">
    <source>
        <dbReference type="EMBL" id="GEZ69907.1"/>
    </source>
</evidence>
<comment type="caution">
    <text evidence="2">The sequence shown here is derived from an EMBL/GenBank/DDBJ whole genome shotgun (WGS) entry which is preliminary data.</text>
</comment>
<name>A0A699IMV8_TANCI</name>
<feature type="compositionally biased region" description="Basic and acidic residues" evidence="1">
    <location>
        <begin position="221"/>
        <end position="237"/>
    </location>
</feature>
<feature type="compositionally biased region" description="Basic and acidic residues" evidence="1">
    <location>
        <begin position="136"/>
        <end position="145"/>
    </location>
</feature>
<feature type="region of interest" description="Disordered" evidence="1">
    <location>
        <begin position="204"/>
        <end position="237"/>
    </location>
</feature>
<dbReference type="AlphaFoldDB" id="A0A699IMV8"/>
<feature type="compositionally biased region" description="Low complexity" evidence="1">
    <location>
        <begin position="209"/>
        <end position="218"/>
    </location>
</feature>
<gene>
    <name evidence="2" type="ORF">Tci_541880</name>
</gene>
<proteinExistence type="predicted"/>
<accession>A0A699IMV8</accession>
<evidence type="ECO:0000256" key="1">
    <source>
        <dbReference type="SAM" id="MobiDB-lite"/>
    </source>
</evidence>